<accession>A0ABP1S6Z4</accession>
<feature type="transmembrane region" description="Helical" evidence="1">
    <location>
        <begin position="116"/>
        <end position="144"/>
    </location>
</feature>
<sequence length="260" mass="30475">MIGSSPFGWDWESNRVTIVKWREWLCQFFFFMIYAPFVSIFMTTQVIYYHTIHDYRSLAFLYGLWNFAAMIFLFGLLQILHADEMQRCINAFIEYSEEFTETYIKRKNKCEIKRKIWILDIITTGVGVVSGLEIVAASAHHAFFPQDPAYPASLIMKEDFTTPIYISLVSLCFCLQVIVCTLIGFQVAAVINYVFVVTLIILPEFRTGRKSSDYHVRLDWNFGMQWDFVPDWGEDVDVMEILELGNTLEKYVYEKIQKVV</sequence>
<evidence type="ECO:0000313" key="2">
    <source>
        <dbReference type="EMBL" id="CAL8145564.1"/>
    </source>
</evidence>
<evidence type="ECO:0000256" key="1">
    <source>
        <dbReference type="SAM" id="Phobius"/>
    </source>
</evidence>
<comment type="caution">
    <text evidence="2">The sequence shown here is derived from an EMBL/GenBank/DDBJ whole genome shotgun (WGS) entry which is preliminary data.</text>
</comment>
<proteinExistence type="predicted"/>
<keyword evidence="1" id="KW-0472">Membrane</keyword>
<gene>
    <name evidence="2" type="ORF">ODALV1_LOCUS30532</name>
</gene>
<feature type="transmembrane region" description="Helical" evidence="1">
    <location>
        <begin position="60"/>
        <end position="80"/>
    </location>
</feature>
<name>A0ABP1S6Z4_9HEXA</name>
<keyword evidence="1" id="KW-1133">Transmembrane helix</keyword>
<reference evidence="2 3" key="1">
    <citation type="submission" date="2024-08" db="EMBL/GenBank/DDBJ databases">
        <authorList>
            <person name="Cucini C."/>
            <person name="Frati F."/>
        </authorList>
    </citation>
    <scope>NUCLEOTIDE SEQUENCE [LARGE SCALE GENOMIC DNA]</scope>
</reference>
<feature type="transmembrane region" description="Helical" evidence="1">
    <location>
        <begin position="24"/>
        <end position="48"/>
    </location>
</feature>
<feature type="transmembrane region" description="Helical" evidence="1">
    <location>
        <begin position="164"/>
        <end position="196"/>
    </location>
</feature>
<protein>
    <submittedName>
        <fullName evidence="2">Uncharacterized protein</fullName>
    </submittedName>
</protein>
<dbReference type="EMBL" id="CAXLJM020000164">
    <property type="protein sequence ID" value="CAL8145564.1"/>
    <property type="molecule type" value="Genomic_DNA"/>
</dbReference>
<dbReference type="Proteomes" id="UP001642540">
    <property type="component" value="Unassembled WGS sequence"/>
</dbReference>
<evidence type="ECO:0000313" key="3">
    <source>
        <dbReference type="Proteomes" id="UP001642540"/>
    </source>
</evidence>
<keyword evidence="1" id="KW-0812">Transmembrane</keyword>
<organism evidence="2 3">
    <name type="scientific">Orchesella dallaii</name>
    <dbReference type="NCBI Taxonomy" id="48710"/>
    <lineage>
        <taxon>Eukaryota</taxon>
        <taxon>Metazoa</taxon>
        <taxon>Ecdysozoa</taxon>
        <taxon>Arthropoda</taxon>
        <taxon>Hexapoda</taxon>
        <taxon>Collembola</taxon>
        <taxon>Entomobryomorpha</taxon>
        <taxon>Entomobryoidea</taxon>
        <taxon>Orchesellidae</taxon>
        <taxon>Orchesellinae</taxon>
        <taxon>Orchesella</taxon>
    </lineage>
</organism>
<keyword evidence="3" id="KW-1185">Reference proteome</keyword>